<protein>
    <submittedName>
        <fullName evidence="1">23677_t:CDS:1</fullName>
    </submittedName>
</protein>
<dbReference type="Proteomes" id="UP000789920">
    <property type="component" value="Unassembled WGS sequence"/>
</dbReference>
<evidence type="ECO:0000313" key="2">
    <source>
        <dbReference type="Proteomes" id="UP000789920"/>
    </source>
</evidence>
<comment type="caution">
    <text evidence="1">The sequence shown here is derived from an EMBL/GenBank/DDBJ whole genome shotgun (WGS) entry which is preliminary data.</text>
</comment>
<keyword evidence="2" id="KW-1185">Reference proteome</keyword>
<dbReference type="EMBL" id="CAJVQC010037339">
    <property type="protein sequence ID" value="CAG8763583.1"/>
    <property type="molecule type" value="Genomic_DNA"/>
</dbReference>
<sequence>MPDHLIGVKLYIIANFFCFSSSRRKSKFPAIVFKFSSARFLKFSKEKLVKVLETCRILYNDFLAERRDKYEKEKGKITCFEQINSLPTRKETNNFLKEVHSQKKLNIAENIQLEPHSLRRAFATHNAINGVPLPLIQQQLGHFKISTTAIYIKEVGLANLAKCELI</sequence>
<proteinExistence type="predicted"/>
<reference evidence="1" key="1">
    <citation type="submission" date="2021-06" db="EMBL/GenBank/DDBJ databases">
        <authorList>
            <person name="Kallberg Y."/>
            <person name="Tangrot J."/>
            <person name="Rosling A."/>
        </authorList>
    </citation>
    <scope>NUCLEOTIDE SEQUENCE</scope>
    <source>
        <strain evidence="1">MA461A</strain>
    </source>
</reference>
<organism evidence="1 2">
    <name type="scientific">Racocetra persica</name>
    <dbReference type="NCBI Taxonomy" id="160502"/>
    <lineage>
        <taxon>Eukaryota</taxon>
        <taxon>Fungi</taxon>
        <taxon>Fungi incertae sedis</taxon>
        <taxon>Mucoromycota</taxon>
        <taxon>Glomeromycotina</taxon>
        <taxon>Glomeromycetes</taxon>
        <taxon>Diversisporales</taxon>
        <taxon>Gigasporaceae</taxon>
        <taxon>Racocetra</taxon>
    </lineage>
</organism>
<name>A0ACA9QSI4_9GLOM</name>
<gene>
    <name evidence="1" type="ORF">RPERSI_LOCUS15521</name>
</gene>
<accession>A0ACA9QSI4</accession>
<evidence type="ECO:0000313" key="1">
    <source>
        <dbReference type="EMBL" id="CAG8763583.1"/>
    </source>
</evidence>